<feature type="domain" description="RCK C-terminal" evidence="8">
    <location>
        <begin position="307"/>
        <end position="391"/>
    </location>
</feature>
<keyword evidence="10" id="KW-1185">Reference proteome</keyword>
<dbReference type="InterPro" id="IPR031312">
    <property type="entry name" value="Na/sul_symport_CS"/>
</dbReference>
<dbReference type="InterPro" id="IPR051679">
    <property type="entry name" value="DASS-Related_Transporters"/>
</dbReference>
<dbReference type="InterPro" id="IPR036721">
    <property type="entry name" value="RCK_C_sf"/>
</dbReference>
<dbReference type="KEGG" id="ldn:H9L06_10700"/>
<keyword evidence="3 7" id="KW-0812">Transmembrane</keyword>
<dbReference type="Proteomes" id="UP000515934">
    <property type="component" value="Chromosome"/>
</dbReference>
<evidence type="ECO:0000256" key="4">
    <source>
        <dbReference type="ARBA" id="ARBA00022737"/>
    </source>
</evidence>
<feature type="transmembrane region" description="Helical" evidence="7">
    <location>
        <begin position="28"/>
        <end position="45"/>
    </location>
</feature>
<dbReference type="PANTHER" id="PTHR43652">
    <property type="entry name" value="BASIC AMINO ACID ANTIPORTER YFCC-RELATED"/>
    <property type="match status" value="1"/>
</dbReference>
<dbReference type="GO" id="GO:0005886">
    <property type="term" value="C:plasma membrane"/>
    <property type="evidence" value="ECO:0007669"/>
    <property type="project" value="TreeGrafter"/>
</dbReference>
<feature type="transmembrane region" description="Helical" evidence="7">
    <location>
        <begin position="6"/>
        <end position="21"/>
    </location>
</feature>
<dbReference type="RefSeq" id="WP_187555149.1">
    <property type="nucleotide sequence ID" value="NZ_CP060716.1"/>
</dbReference>
<evidence type="ECO:0000256" key="2">
    <source>
        <dbReference type="ARBA" id="ARBA00022448"/>
    </source>
</evidence>
<dbReference type="GO" id="GO:0006813">
    <property type="term" value="P:potassium ion transport"/>
    <property type="evidence" value="ECO:0007669"/>
    <property type="project" value="InterPro"/>
</dbReference>
<evidence type="ECO:0000256" key="7">
    <source>
        <dbReference type="SAM" id="Phobius"/>
    </source>
</evidence>
<evidence type="ECO:0000259" key="8">
    <source>
        <dbReference type="PROSITE" id="PS51202"/>
    </source>
</evidence>
<dbReference type="PROSITE" id="PS51202">
    <property type="entry name" value="RCK_C"/>
    <property type="match status" value="2"/>
</dbReference>
<evidence type="ECO:0000313" key="10">
    <source>
        <dbReference type="Proteomes" id="UP000515934"/>
    </source>
</evidence>
<keyword evidence="4" id="KW-0677">Repeat</keyword>
<feature type="transmembrane region" description="Helical" evidence="7">
    <location>
        <begin position="95"/>
        <end position="122"/>
    </location>
</feature>
<keyword evidence="5 7" id="KW-1133">Transmembrane helix</keyword>
<feature type="transmembrane region" description="Helical" evidence="7">
    <location>
        <begin position="581"/>
        <end position="601"/>
    </location>
</feature>
<name>A0A7G9S4A5_9MICO</name>
<dbReference type="PANTHER" id="PTHR43652:SF1">
    <property type="entry name" value="RESPONSE REGULATOR"/>
    <property type="match status" value="1"/>
</dbReference>
<feature type="domain" description="RCK C-terminal" evidence="8">
    <location>
        <begin position="216"/>
        <end position="303"/>
    </location>
</feature>
<dbReference type="Gene3D" id="3.30.70.1450">
    <property type="entry name" value="Regulator of K+ conductance, C-terminal domain"/>
    <property type="match status" value="2"/>
</dbReference>
<keyword evidence="2" id="KW-0813">Transport</keyword>
<dbReference type="EMBL" id="CP060716">
    <property type="protein sequence ID" value="QNN62680.1"/>
    <property type="molecule type" value="Genomic_DNA"/>
</dbReference>
<dbReference type="AlphaFoldDB" id="A0A7G9S4A5"/>
<dbReference type="InterPro" id="IPR004680">
    <property type="entry name" value="Cit_transptr-like_dom"/>
</dbReference>
<dbReference type="Pfam" id="PF02080">
    <property type="entry name" value="TrkA_C"/>
    <property type="match status" value="1"/>
</dbReference>
<feature type="transmembrane region" description="Helical" evidence="7">
    <location>
        <begin position="458"/>
        <end position="476"/>
    </location>
</feature>
<evidence type="ECO:0000313" key="9">
    <source>
        <dbReference type="EMBL" id="QNN62680.1"/>
    </source>
</evidence>
<evidence type="ECO:0000256" key="6">
    <source>
        <dbReference type="ARBA" id="ARBA00023136"/>
    </source>
</evidence>
<feature type="transmembrane region" description="Helical" evidence="7">
    <location>
        <begin position="541"/>
        <end position="561"/>
    </location>
</feature>
<dbReference type="PROSITE" id="PS01271">
    <property type="entry name" value="NA_SULFATE"/>
    <property type="match status" value="1"/>
</dbReference>
<accession>A0A7G9S4A5</accession>
<evidence type="ECO:0000256" key="1">
    <source>
        <dbReference type="ARBA" id="ARBA00004141"/>
    </source>
</evidence>
<feature type="transmembrane region" description="Helical" evidence="7">
    <location>
        <begin position="57"/>
        <end position="75"/>
    </location>
</feature>
<dbReference type="SUPFAM" id="SSF116726">
    <property type="entry name" value="TrkA C-terminal domain-like"/>
    <property type="match status" value="1"/>
</dbReference>
<gene>
    <name evidence="9" type="ORF">H9L06_10700</name>
</gene>
<evidence type="ECO:0000256" key="5">
    <source>
        <dbReference type="ARBA" id="ARBA00022989"/>
    </source>
</evidence>
<organism evidence="9 10">
    <name type="scientific">Leucobacter denitrificans</name>
    <dbReference type="NCBI Taxonomy" id="683042"/>
    <lineage>
        <taxon>Bacteria</taxon>
        <taxon>Bacillati</taxon>
        <taxon>Actinomycetota</taxon>
        <taxon>Actinomycetes</taxon>
        <taxon>Micrococcales</taxon>
        <taxon>Microbacteriaceae</taxon>
        <taxon>Leucobacter</taxon>
    </lineage>
</organism>
<feature type="transmembrane region" description="Helical" evidence="7">
    <location>
        <begin position="173"/>
        <end position="195"/>
    </location>
</feature>
<protein>
    <submittedName>
        <fullName evidence="9">SLC13 family permease</fullName>
    </submittedName>
</protein>
<feature type="transmembrane region" description="Helical" evidence="7">
    <location>
        <begin position="496"/>
        <end position="529"/>
    </location>
</feature>
<evidence type="ECO:0000256" key="3">
    <source>
        <dbReference type="ARBA" id="ARBA00022692"/>
    </source>
</evidence>
<sequence length="603" mass="64296">MTVELLLVLGLLAVVIVLFSIGKPRLDVVALLAIVAFPLTGLLTVPETLAGFADPNVLLIAALFVVGEGLSRTGVTYKLGDWLAARAGSNRTKLVMLLMVTVAGLGAVMSSTGVVAIFIPVVMSLSKRLGMSPRQLMMPLSMAALISGMLTLIATAPNLVVDAELKRQGEAGFGFFSVTPFGIMVLVLGVGYVLLMQRFLGDDESDEQGGSRDSFGDLLSRYGIEQQAGRYRVETRSPLIGMSVERVDFGETTSFVLGVERKRFWRSATLLTEPDTRIKRGDALVVNFAPTSDVLDRLGLNFIGESDYVFDDHSRQLGMIEIVVPPESRIVGKRVDELRLDSKYGVTVLGLRQSGHEIAEGFADRKLKAGAMMLVAGDWNAIRRIRQVAREFVPMALPAEGDEIAPAASRAPLALASVALMIVLMVTGIVPNVIAALIAALLMGLFRAIDMPSAYRSIHWPTLVLIAGMLPFAQALEQTGGIDLAVDGLVSAFGGAGPHALLAVLFAATALIGLFVSNTATAVLMAPIAIAMAHTMGLSPYPFAMVVMLAASSAFVTPVSSPVNTLVMEPGRYRFSDFVRFGGPFTLVIMLVSVVTVPIFLPF</sequence>
<dbReference type="Pfam" id="PF03600">
    <property type="entry name" value="CitMHS"/>
    <property type="match status" value="1"/>
</dbReference>
<dbReference type="InterPro" id="IPR006037">
    <property type="entry name" value="RCK_C"/>
</dbReference>
<feature type="transmembrane region" description="Helical" evidence="7">
    <location>
        <begin position="413"/>
        <end position="446"/>
    </location>
</feature>
<feature type="transmembrane region" description="Helical" evidence="7">
    <location>
        <begin position="142"/>
        <end position="161"/>
    </location>
</feature>
<proteinExistence type="predicted"/>
<dbReference type="GO" id="GO:0008324">
    <property type="term" value="F:monoatomic cation transmembrane transporter activity"/>
    <property type="evidence" value="ECO:0007669"/>
    <property type="project" value="InterPro"/>
</dbReference>
<keyword evidence="6 7" id="KW-0472">Membrane</keyword>
<comment type="subcellular location">
    <subcellularLocation>
        <location evidence="1">Membrane</location>
        <topology evidence="1">Multi-pass membrane protein</topology>
    </subcellularLocation>
</comment>
<reference evidence="9 10" key="1">
    <citation type="submission" date="2020-08" db="EMBL/GenBank/DDBJ databases">
        <title>Genome sequence of Leucobacter denitrificans KACC 14055T.</title>
        <authorList>
            <person name="Hyun D.-W."/>
            <person name="Bae J.-W."/>
        </authorList>
    </citation>
    <scope>NUCLEOTIDE SEQUENCE [LARGE SCALE GENOMIC DNA]</scope>
    <source>
        <strain evidence="9 10">KACC 14055</strain>
    </source>
</reference>